<feature type="domain" description="DUF1206" evidence="2">
    <location>
        <begin position="125"/>
        <end position="190"/>
    </location>
</feature>
<dbReference type="Proteomes" id="UP001597068">
    <property type="component" value="Unassembled WGS sequence"/>
</dbReference>
<proteinExistence type="predicted"/>
<feature type="domain" description="DUF1206" evidence="2">
    <location>
        <begin position="210"/>
        <end position="278"/>
    </location>
</feature>
<name>A0ABW3G4H0_9NOCA</name>
<reference evidence="4" key="1">
    <citation type="journal article" date="2019" name="Int. J. Syst. Evol. Microbiol.">
        <title>The Global Catalogue of Microorganisms (GCM) 10K type strain sequencing project: providing services to taxonomists for standard genome sequencing and annotation.</title>
        <authorList>
            <consortium name="The Broad Institute Genomics Platform"/>
            <consortium name="The Broad Institute Genome Sequencing Center for Infectious Disease"/>
            <person name="Wu L."/>
            <person name="Ma J."/>
        </authorList>
    </citation>
    <scope>NUCLEOTIDE SEQUENCE [LARGE SCALE GENOMIC DNA]</scope>
    <source>
        <strain evidence="4">CCUG 50873</strain>
    </source>
</reference>
<feature type="transmembrane region" description="Helical" evidence="1">
    <location>
        <begin position="251"/>
        <end position="274"/>
    </location>
</feature>
<protein>
    <submittedName>
        <fullName evidence="3">DUF1206 domain-containing protein</fullName>
    </submittedName>
</protein>
<evidence type="ECO:0000259" key="2">
    <source>
        <dbReference type="Pfam" id="PF06724"/>
    </source>
</evidence>
<dbReference type="RefSeq" id="WP_253646563.1">
    <property type="nucleotide sequence ID" value="NZ_BAAAMO010000002.1"/>
</dbReference>
<keyword evidence="1" id="KW-0472">Membrane</keyword>
<feature type="transmembrane region" description="Helical" evidence="1">
    <location>
        <begin position="123"/>
        <end position="142"/>
    </location>
</feature>
<keyword evidence="1" id="KW-1133">Transmembrane helix</keyword>
<evidence type="ECO:0000256" key="1">
    <source>
        <dbReference type="SAM" id="Phobius"/>
    </source>
</evidence>
<feature type="transmembrane region" description="Helical" evidence="1">
    <location>
        <begin position="162"/>
        <end position="182"/>
    </location>
</feature>
<dbReference type="Pfam" id="PF06724">
    <property type="entry name" value="DUF1206"/>
    <property type="match status" value="3"/>
</dbReference>
<feature type="domain" description="DUF1206" evidence="2">
    <location>
        <begin position="33"/>
        <end position="99"/>
    </location>
</feature>
<dbReference type="InterPro" id="IPR009597">
    <property type="entry name" value="DUF1206"/>
</dbReference>
<keyword evidence="4" id="KW-1185">Reference proteome</keyword>
<dbReference type="EMBL" id="JBHTIL010000001">
    <property type="protein sequence ID" value="MFD0925491.1"/>
    <property type="molecule type" value="Genomic_DNA"/>
</dbReference>
<feature type="transmembrane region" description="Helical" evidence="1">
    <location>
        <begin position="203"/>
        <end position="231"/>
    </location>
</feature>
<gene>
    <name evidence="3" type="ORF">ACFQ04_07045</name>
</gene>
<comment type="caution">
    <text evidence="3">The sequence shown here is derived from an EMBL/GenBank/DDBJ whole genome shotgun (WGS) entry which is preliminary data.</text>
</comment>
<sequence>MAGNADRPSSRNPFTAAVDHATDSSWFEAAARAGHVVSGIVHVLIAYVIVRIAVGAGGNADQSGALATVGGTTGGTTALYAGAVAFVAMALWRLAEAAIGVHATEPDDPDDDGPSALLDRGKALSLAVIYLAFAWTAARFAFGDHSSSGSENAGMSARLMDSTLGVCALIAVGVIVVCVGAYHVHKGVTRAFLDDLTITDVAVVRVTGLVGYTAKGLVLALAGVLLVVAALRSDPSKATGLDGAVKTLGSAPAGPSVLLIAAVGLATYGVYAFVMARFARM</sequence>
<evidence type="ECO:0000313" key="3">
    <source>
        <dbReference type="EMBL" id="MFD0925491.1"/>
    </source>
</evidence>
<keyword evidence="1" id="KW-0812">Transmembrane</keyword>
<accession>A0ABW3G4H0</accession>
<feature type="transmembrane region" description="Helical" evidence="1">
    <location>
        <begin position="36"/>
        <end position="57"/>
    </location>
</feature>
<organism evidence="3 4">
    <name type="scientific">Williamsia deligens</name>
    <dbReference type="NCBI Taxonomy" id="321325"/>
    <lineage>
        <taxon>Bacteria</taxon>
        <taxon>Bacillati</taxon>
        <taxon>Actinomycetota</taxon>
        <taxon>Actinomycetes</taxon>
        <taxon>Mycobacteriales</taxon>
        <taxon>Nocardiaceae</taxon>
        <taxon>Williamsia</taxon>
    </lineage>
</organism>
<evidence type="ECO:0000313" key="4">
    <source>
        <dbReference type="Proteomes" id="UP001597068"/>
    </source>
</evidence>